<gene>
    <name evidence="1" type="ORF">BFGS077_001270</name>
</gene>
<reference evidence="1 2" key="2">
    <citation type="submission" date="2023-08" db="EMBL/GenBank/DDBJ databases">
        <authorList>
            <person name="Du M."/>
            <person name="Liu C."/>
            <person name="Liu S.-J."/>
        </authorList>
    </citation>
    <scope>NUCLEOTIDE SEQUENCE [LARGE SCALE GENOMIC DNA]</scope>
    <source>
        <strain evidence="1 2">GS077</strain>
    </source>
</reference>
<dbReference type="EMBL" id="JAVFHL010000001">
    <property type="protein sequence ID" value="MDT6976014.1"/>
    <property type="molecule type" value="Genomic_DNA"/>
</dbReference>
<dbReference type="Proteomes" id="UP001258434">
    <property type="component" value="Unassembled WGS sequence"/>
</dbReference>
<reference evidence="2" key="1">
    <citation type="submission" date="2023-07" db="EMBL/GenBank/DDBJ databases">
        <title>A gut symbiont ubiquitin homologue binds and inactivates peptidyl-prolyl isomerase to mediate the interbacterial arms race in the human gut.</title>
        <authorList>
            <person name="Jiang K."/>
            <person name="Li W."/>
            <person name="Tong M."/>
            <person name="Xu J."/>
            <person name="Chen Z."/>
            <person name="Yang Y."/>
            <person name="Zang Y."/>
            <person name="Jiao X."/>
            <person name="Liu C."/>
            <person name="Lim B."/>
            <person name="Jiang X."/>
            <person name="Wang J."/>
            <person name="Wu D."/>
            <person name="Wang M."/>
            <person name="Liu S.-J."/>
            <person name="Shao F."/>
            <person name="Gao X."/>
        </authorList>
    </citation>
    <scope>NUCLEOTIDE SEQUENCE [LARGE SCALE GENOMIC DNA]</scope>
    <source>
        <strain evidence="2">GS077</strain>
    </source>
</reference>
<protein>
    <recommendedName>
        <fullName evidence="3">Transposase</fullName>
    </recommendedName>
</protein>
<proteinExistence type="predicted"/>
<name>A0ABD5FUZ0_BACFG</name>
<evidence type="ECO:0000313" key="2">
    <source>
        <dbReference type="Proteomes" id="UP001258434"/>
    </source>
</evidence>
<sequence>MGNNKARSWESLGFAHKKGCANVLTQPRLLLYLYLNGYNMGNQTVAKYVTQMRREEGVQKRILSFLFPENVILITFYE</sequence>
<evidence type="ECO:0000313" key="1">
    <source>
        <dbReference type="EMBL" id="MDT6976014.1"/>
    </source>
</evidence>
<organism evidence="1 2">
    <name type="scientific">Bacteroides fragilis</name>
    <dbReference type="NCBI Taxonomy" id="817"/>
    <lineage>
        <taxon>Bacteria</taxon>
        <taxon>Pseudomonadati</taxon>
        <taxon>Bacteroidota</taxon>
        <taxon>Bacteroidia</taxon>
        <taxon>Bacteroidales</taxon>
        <taxon>Bacteroidaceae</taxon>
        <taxon>Bacteroides</taxon>
    </lineage>
</organism>
<accession>A0ABD5FUZ0</accession>
<dbReference type="AlphaFoldDB" id="A0ABD5FUZ0"/>
<evidence type="ECO:0008006" key="3">
    <source>
        <dbReference type="Google" id="ProtNLM"/>
    </source>
</evidence>
<comment type="caution">
    <text evidence="1">The sequence shown here is derived from an EMBL/GenBank/DDBJ whole genome shotgun (WGS) entry which is preliminary data.</text>
</comment>